<dbReference type="GO" id="GO:0016740">
    <property type="term" value="F:transferase activity"/>
    <property type="evidence" value="ECO:0007669"/>
    <property type="project" value="UniProtKB-KW"/>
</dbReference>
<dbReference type="Pfam" id="PF01627">
    <property type="entry name" value="Hpt"/>
    <property type="match status" value="1"/>
</dbReference>
<dbReference type="InterPro" id="IPR036641">
    <property type="entry name" value="HPT_dom_sf"/>
</dbReference>
<dbReference type="Gene3D" id="3.30.565.10">
    <property type="entry name" value="Histidine kinase-like ATPase, C-terminal domain"/>
    <property type="match status" value="1"/>
</dbReference>
<dbReference type="RefSeq" id="WP_214236730.1">
    <property type="nucleotide sequence ID" value="NZ_JABBFR010000006.1"/>
</dbReference>
<dbReference type="InterPro" id="IPR038616">
    <property type="entry name" value="RcsD_ABL_sf"/>
</dbReference>
<name>A0ABS5SZ30_9GAMM</name>
<dbReference type="Gene3D" id="3.40.50.11620">
    <property type="entry name" value="Phosphotransferase RcsD, RcsD-ABL domain"/>
    <property type="match status" value="1"/>
</dbReference>
<dbReference type="PROSITE" id="PS50894">
    <property type="entry name" value="HPT"/>
    <property type="match status" value="1"/>
</dbReference>
<evidence type="ECO:0000256" key="4">
    <source>
        <dbReference type="SAM" id="Phobius"/>
    </source>
</evidence>
<dbReference type="NCBIfam" id="NF007907">
    <property type="entry name" value="PRK10618.1"/>
    <property type="match status" value="1"/>
</dbReference>
<dbReference type="SUPFAM" id="SSF55874">
    <property type="entry name" value="ATPase domain of HSP90 chaperone/DNA topoisomerase II/histidine kinase"/>
    <property type="match status" value="1"/>
</dbReference>
<keyword evidence="4" id="KW-0472">Membrane</keyword>
<protein>
    <submittedName>
        <fullName evidence="7">Phosphotransferase RcsD</fullName>
        <ecNumber evidence="7">2.7.2.-</ecNumber>
    </submittedName>
</protein>
<dbReference type="Gene3D" id="1.20.120.160">
    <property type="entry name" value="HPT domain"/>
    <property type="match status" value="1"/>
</dbReference>
<keyword evidence="8" id="KW-1185">Reference proteome</keyword>
<feature type="modified residue" description="Phosphohistidine" evidence="3">
    <location>
        <position position="830"/>
    </location>
</feature>
<keyword evidence="4" id="KW-1133">Transmembrane helix</keyword>
<organism evidence="7 8">
    <name type="scientific">Rosenbergiella gaditana</name>
    <dbReference type="NCBI Taxonomy" id="2726987"/>
    <lineage>
        <taxon>Bacteria</taxon>
        <taxon>Pseudomonadati</taxon>
        <taxon>Pseudomonadota</taxon>
        <taxon>Gammaproteobacteria</taxon>
        <taxon>Enterobacterales</taxon>
        <taxon>Erwiniaceae</taxon>
        <taxon>Rosenbergiella</taxon>
    </lineage>
</organism>
<dbReference type="PANTHER" id="PTHR45569">
    <property type="entry name" value="SENSOR PROTEIN KDPD"/>
    <property type="match status" value="1"/>
</dbReference>
<keyword evidence="4" id="KW-0812">Transmembrane</keyword>
<proteinExistence type="predicted"/>
<dbReference type="Pfam" id="PF02518">
    <property type="entry name" value="HATPase_c"/>
    <property type="match status" value="1"/>
</dbReference>
<dbReference type="EC" id="2.7.2.-" evidence="7"/>
<dbReference type="InterPro" id="IPR030861">
    <property type="entry name" value="Ptransferase_RcsD"/>
</dbReference>
<feature type="domain" description="HPt" evidence="6">
    <location>
        <begin position="791"/>
        <end position="886"/>
    </location>
</feature>
<dbReference type="PANTHER" id="PTHR45569:SF1">
    <property type="entry name" value="SENSOR PROTEIN KDPD"/>
    <property type="match status" value="1"/>
</dbReference>
<evidence type="ECO:0000256" key="1">
    <source>
        <dbReference type="ARBA" id="ARBA00022553"/>
    </source>
</evidence>
<keyword evidence="2" id="KW-0902">Two-component regulatory system</keyword>
<dbReference type="CDD" id="cd00088">
    <property type="entry name" value="HPT"/>
    <property type="match status" value="1"/>
</dbReference>
<keyword evidence="7" id="KW-0808">Transferase</keyword>
<evidence type="ECO:0000256" key="3">
    <source>
        <dbReference type="PROSITE-ProRule" id="PRU00110"/>
    </source>
</evidence>
<dbReference type="EMBL" id="JABBFR010000006">
    <property type="protein sequence ID" value="MBT0724033.1"/>
    <property type="molecule type" value="Genomic_DNA"/>
</dbReference>
<dbReference type="InterPro" id="IPR008207">
    <property type="entry name" value="Sig_transdc_His_kin_Hpt_dom"/>
</dbReference>
<dbReference type="Proteomes" id="UP000790096">
    <property type="component" value="Unassembled WGS sequence"/>
</dbReference>
<dbReference type="PROSITE" id="PS50109">
    <property type="entry name" value="HIS_KIN"/>
    <property type="match status" value="1"/>
</dbReference>
<dbReference type="InterPro" id="IPR005467">
    <property type="entry name" value="His_kinase_dom"/>
</dbReference>
<feature type="domain" description="Histidine kinase" evidence="5">
    <location>
        <begin position="455"/>
        <end position="669"/>
    </location>
</feature>
<gene>
    <name evidence="7" type="primary">rcsD</name>
    <name evidence="7" type="ORF">HH682_06190</name>
</gene>
<reference evidence="7 8" key="1">
    <citation type="submission" date="2020-04" db="EMBL/GenBank/DDBJ databases">
        <title>Genome sequencing of Rosenbergiella species.</title>
        <authorList>
            <person name="Alvarez-Perez S."/>
            <person name="Lievens B."/>
        </authorList>
    </citation>
    <scope>NUCLEOTIDE SEQUENCE [LARGE SCALE GENOMIC DNA]</scope>
    <source>
        <strain evidence="7 8">S61</strain>
    </source>
</reference>
<evidence type="ECO:0000259" key="6">
    <source>
        <dbReference type="PROSITE" id="PS50894"/>
    </source>
</evidence>
<sequence length="886" mass="100498">MLFKIPEMTPNNLRKLLTLLLTLLIISFISLIYSSSSAIIEQHGSALSSFTHSLQDRIDKYRYISWQIFDSATQGTSTSTAQPPPVNQSTLQPGIFAISTPSSKIETLIFGEHELATLNLASQISQYTETLWASAKLTWTLYYLNGEDNSLAVITNGHLTNTLNRYEGRNIASSIAGRRNEMLQQANTLDEKESFSALRRNRQLSDGAFITLRTTFNQPGHLATILAVDLPLNDLNNNSLNLSALQIHNDESVSKKSATGSYFLNLSAFSIDLLRPVSGAPLSVTYHLPVMTIFSAMIDELLPVYLILIALIALTTCSLFFLRESKVQPTDTVDPWVEKLQQFTQELVQNFPMGSLIYDANQGKILLSNEMSDHLVQHLNFKKMVDMSSNPFELLQVTVNNEIYQVRHHTSQIISHYHIFTFREQNREQLVSQQLQNAQAVLEKNHTLRRQFFEQLSNTFSNPMRRVDTAITELETKTPSLLPNDLLQGIHFLSRLTRNIETLNAVESGKFTVDKHKVDLQQILDDVITENQHIVTEKGVLLLVDNSELTQTTRLGDAPLIFQILTTILRYSIENTVWGKIKLKISQSAEYADRLLLEIVDTGPGLSSYEQENIDFPFISPISAEIVDYSTSLDLFFCKKLLALFDSTLTIESTSHIGTRYQMQLTLPQEVVEQEDDEKILEDIRVLVSIVADDVRHIICRQLLRWGAKYDFPEDRYSGQQCDLMITDDVEQLDDWGVLLSSKSELLVSNPHHRQANVNISRSILDAIMALIEQQIGEDVLSQGEEEVSTSLWESSEYYSIFEQTVKEDMDKLQSEIMQEDYSALALTAHRLKGVFAMLNLQKGKTYCEEIEIQIQQHHKLNITNSIGELQDYVDSLLQQGSQKNE</sequence>
<dbReference type="InterPro" id="IPR052023">
    <property type="entry name" value="Histidine_kinase_KdpD"/>
</dbReference>
<feature type="transmembrane region" description="Helical" evidence="4">
    <location>
        <begin position="302"/>
        <end position="322"/>
    </location>
</feature>
<dbReference type="InterPro" id="IPR003594">
    <property type="entry name" value="HATPase_dom"/>
</dbReference>
<keyword evidence="1 3" id="KW-0597">Phosphoprotein</keyword>
<dbReference type="InterPro" id="IPR036890">
    <property type="entry name" value="HATPase_C_sf"/>
</dbReference>
<dbReference type="SUPFAM" id="SSF47226">
    <property type="entry name" value="Histidine-containing phosphotransfer domain, HPT domain"/>
    <property type="match status" value="1"/>
</dbReference>
<accession>A0ABS5SZ30</accession>
<dbReference type="InterPro" id="IPR032306">
    <property type="entry name" value="RcsD_ABL"/>
</dbReference>
<dbReference type="Pfam" id="PF16359">
    <property type="entry name" value="RcsD_ABL"/>
    <property type="match status" value="1"/>
</dbReference>
<comment type="caution">
    <text evidence="7">The sequence shown here is derived from an EMBL/GenBank/DDBJ whole genome shotgun (WGS) entry which is preliminary data.</text>
</comment>
<evidence type="ECO:0000313" key="7">
    <source>
        <dbReference type="EMBL" id="MBT0724033.1"/>
    </source>
</evidence>
<evidence type="ECO:0000313" key="8">
    <source>
        <dbReference type="Proteomes" id="UP000790096"/>
    </source>
</evidence>
<evidence type="ECO:0000259" key="5">
    <source>
        <dbReference type="PROSITE" id="PS50109"/>
    </source>
</evidence>
<evidence type="ECO:0000256" key="2">
    <source>
        <dbReference type="ARBA" id="ARBA00023012"/>
    </source>
</evidence>